<keyword evidence="1" id="KW-1185">Reference proteome</keyword>
<organism evidence="1 2">
    <name type="scientific">Ascaris lumbricoides</name>
    <name type="common">Giant roundworm</name>
    <dbReference type="NCBI Taxonomy" id="6252"/>
    <lineage>
        <taxon>Eukaryota</taxon>
        <taxon>Metazoa</taxon>
        <taxon>Ecdysozoa</taxon>
        <taxon>Nematoda</taxon>
        <taxon>Chromadorea</taxon>
        <taxon>Rhabditida</taxon>
        <taxon>Spirurina</taxon>
        <taxon>Ascaridomorpha</taxon>
        <taxon>Ascaridoidea</taxon>
        <taxon>Ascarididae</taxon>
        <taxon>Ascaris</taxon>
    </lineage>
</organism>
<protein>
    <submittedName>
        <fullName evidence="2">Uncharacterized protein</fullName>
    </submittedName>
</protein>
<evidence type="ECO:0000313" key="1">
    <source>
        <dbReference type="Proteomes" id="UP000036681"/>
    </source>
</evidence>
<sequence length="60" mass="7212">MWLQISISKGYTRISQIRIFIRPLCKFSTTKIMLDQRYGLRCRSVWVQMISSSLSRRSRQ</sequence>
<accession>A0A0M3HHF8</accession>
<evidence type="ECO:0000313" key="2">
    <source>
        <dbReference type="WBParaSite" id="ALUE_0000095301-mRNA-1"/>
    </source>
</evidence>
<proteinExistence type="predicted"/>
<dbReference type="WBParaSite" id="ALUE_0000095301-mRNA-1">
    <property type="protein sequence ID" value="ALUE_0000095301-mRNA-1"/>
    <property type="gene ID" value="ALUE_0000095301"/>
</dbReference>
<dbReference type="AlphaFoldDB" id="A0A0M3HHF8"/>
<reference evidence="2" key="1">
    <citation type="submission" date="2017-02" db="UniProtKB">
        <authorList>
            <consortium name="WormBaseParasite"/>
        </authorList>
    </citation>
    <scope>IDENTIFICATION</scope>
</reference>
<dbReference type="Proteomes" id="UP000036681">
    <property type="component" value="Unplaced"/>
</dbReference>
<name>A0A0M3HHF8_ASCLU</name>